<evidence type="ECO:0000256" key="2">
    <source>
        <dbReference type="SAM" id="MobiDB-lite"/>
    </source>
</evidence>
<feature type="transmembrane region" description="Helical" evidence="3">
    <location>
        <begin position="54"/>
        <end position="73"/>
    </location>
</feature>
<dbReference type="CDD" id="cd07341">
    <property type="entry name" value="M56_BlaR1_MecR1_like"/>
    <property type="match status" value="1"/>
</dbReference>
<name>A0A1G6W528_9BACT</name>
<keyword evidence="3" id="KW-1133">Transmembrane helix</keyword>
<dbReference type="Proteomes" id="UP000199060">
    <property type="component" value="Unassembled WGS sequence"/>
</dbReference>
<evidence type="ECO:0000256" key="1">
    <source>
        <dbReference type="SAM" id="Coils"/>
    </source>
</evidence>
<dbReference type="STRING" id="686796.SAMN04488104_104111"/>
<feature type="transmembrane region" description="Helical" evidence="3">
    <location>
        <begin position="113"/>
        <end position="132"/>
    </location>
</feature>
<feature type="transmembrane region" description="Helical" evidence="3">
    <location>
        <begin position="20"/>
        <end position="42"/>
    </location>
</feature>
<dbReference type="RefSeq" id="WP_087940835.1">
    <property type="nucleotide sequence ID" value="NZ_FNAC01000041.1"/>
</dbReference>
<evidence type="ECO:0000259" key="4">
    <source>
        <dbReference type="Pfam" id="PF05569"/>
    </source>
</evidence>
<reference evidence="6" key="1">
    <citation type="submission" date="2016-10" db="EMBL/GenBank/DDBJ databases">
        <authorList>
            <person name="Varghese N."/>
            <person name="Submissions S."/>
        </authorList>
    </citation>
    <scope>NUCLEOTIDE SEQUENCE [LARGE SCALE GENOMIC DNA]</scope>
    <source>
        <strain evidence="6">DSM 23095</strain>
    </source>
</reference>
<dbReference type="PANTHER" id="PTHR34978">
    <property type="entry name" value="POSSIBLE SENSOR-TRANSDUCER PROTEIN BLAR"/>
    <property type="match status" value="1"/>
</dbReference>
<keyword evidence="3" id="KW-0472">Membrane</keyword>
<keyword evidence="1" id="KW-0175">Coiled coil</keyword>
<accession>A0A1G6W528</accession>
<dbReference type="EMBL" id="FNAC01000041">
    <property type="protein sequence ID" value="SDD60898.1"/>
    <property type="molecule type" value="Genomic_DNA"/>
</dbReference>
<protein>
    <submittedName>
        <fullName evidence="5">Signal transducer regulating beta-lactamase production, contains metallopeptidase domain</fullName>
    </submittedName>
</protein>
<dbReference type="InterPro" id="IPR008756">
    <property type="entry name" value="Peptidase_M56"/>
</dbReference>
<gene>
    <name evidence="5" type="ORF">SAMN04488104_104111</name>
</gene>
<feature type="transmembrane region" description="Helical" evidence="3">
    <location>
        <begin position="222"/>
        <end position="244"/>
    </location>
</feature>
<feature type="region of interest" description="Disordered" evidence="2">
    <location>
        <begin position="508"/>
        <end position="527"/>
    </location>
</feature>
<dbReference type="Pfam" id="PF05569">
    <property type="entry name" value="Peptidase_M56"/>
    <property type="match status" value="1"/>
</dbReference>
<organism evidence="5 6">
    <name type="scientific">Algoriphagus faecimaris</name>
    <dbReference type="NCBI Taxonomy" id="686796"/>
    <lineage>
        <taxon>Bacteria</taxon>
        <taxon>Pseudomonadati</taxon>
        <taxon>Bacteroidota</taxon>
        <taxon>Cytophagia</taxon>
        <taxon>Cytophagales</taxon>
        <taxon>Cyclobacteriaceae</taxon>
        <taxon>Algoriphagus</taxon>
    </lineage>
</organism>
<sequence>MNLLNDWLPESLLQVLGWTLVHSVWQWIILAALLWGSLKIFVHKSPQFKYKMALMSLSFGFLTSVMTLCYELSLNSSDSLSSVAVLMDWNTQMSPTEGPTLLSNFTIWIENQLPFLVNIWFFGSLLFLVRLFTNLSAVRHLRLHSQRNKESSLEDIFEGISRKIGLAKLPQLKITSDGLSPMAMGVVKPMILIPAGLIFQLSLKHLEAILAHELAHIKRNDYLINLMQSIMEVLFFYHPCFWWINQTIKELRENATDDLAIASGVAPQVLAEALAEVIHYAKENSPELALAAAKKRNPTLNRIRRMLGLPAQNYPQNPIITIPMILSLIISASLITAAQQVDEKSINEILPEISLENPMLDAFSDMMPQAKAVSTDTTEKGKKEIILIDEEREGQEWIDEKGNRVVIRQRGNNNSFVYRMKGDTLIVNGDTLINSANVIELEDIPIMDLEDFPSIVMAPMPPMPPFPEGFLEGFELNFSPPSPPFVFEFEGKGPGVFFFSDTTELSEKERKDLQKKHEEGMKDFSKKMEEQSARWNERMKEWEAEMAPKMKEWEEKMKVWQEAQAPRMEEFRAKMKEWQEANEPRMEEFRKKMEAWEKENAEKMAEFKKSLEAELEKMKKAKDN</sequence>
<evidence type="ECO:0000313" key="5">
    <source>
        <dbReference type="EMBL" id="SDD60898.1"/>
    </source>
</evidence>
<dbReference type="Gene3D" id="3.30.2010.10">
    <property type="entry name" value="Metalloproteases ('zincins'), catalytic domain"/>
    <property type="match status" value="1"/>
</dbReference>
<evidence type="ECO:0000256" key="3">
    <source>
        <dbReference type="SAM" id="Phobius"/>
    </source>
</evidence>
<dbReference type="AlphaFoldDB" id="A0A1G6W528"/>
<proteinExistence type="predicted"/>
<feature type="coiled-coil region" evidence="1">
    <location>
        <begin position="586"/>
        <end position="624"/>
    </location>
</feature>
<keyword evidence="6" id="KW-1185">Reference proteome</keyword>
<evidence type="ECO:0000313" key="6">
    <source>
        <dbReference type="Proteomes" id="UP000199060"/>
    </source>
</evidence>
<keyword evidence="3" id="KW-0812">Transmembrane</keyword>
<feature type="domain" description="Peptidase M56" evidence="4">
    <location>
        <begin position="101"/>
        <end position="262"/>
    </location>
</feature>
<dbReference type="InterPro" id="IPR052173">
    <property type="entry name" value="Beta-lactam_resp_regulator"/>
</dbReference>
<dbReference type="OrthoDB" id="15218at2"/>
<dbReference type="PANTHER" id="PTHR34978:SF3">
    <property type="entry name" value="SLR0241 PROTEIN"/>
    <property type="match status" value="1"/>
</dbReference>